<feature type="region of interest" description="Disordered" evidence="3">
    <location>
        <begin position="1227"/>
        <end position="1283"/>
    </location>
</feature>
<dbReference type="GO" id="GO:0005737">
    <property type="term" value="C:cytoplasm"/>
    <property type="evidence" value="ECO:0007669"/>
    <property type="project" value="TreeGrafter"/>
</dbReference>
<reference evidence="4" key="1">
    <citation type="submission" date="2025-08" db="UniProtKB">
        <authorList>
            <consortium name="Ensembl"/>
        </authorList>
    </citation>
    <scope>IDENTIFICATION</scope>
</reference>
<dbReference type="InterPro" id="IPR052082">
    <property type="entry name" value="Myelin_sheath_structural"/>
</dbReference>
<accession>A0A8B9L2P4</accession>
<dbReference type="Proteomes" id="UP000694621">
    <property type="component" value="Unplaced"/>
</dbReference>
<evidence type="ECO:0000256" key="3">
    <source>
        <dbReference type="SAM" id="MobiDB-lite"/>
    </source>
</evidence>
<dbReference type="PANTHER" id="PTHR23348:SF42">
    <property type="entry name" value="PERIAXIN"/>
    <property type="match status" value="1"/>
</dbReference>
<evidence type="ECO:0000313" key="5">
    <source>
        <dbReference type="Proteomes" id="UP000694621"/>
    </source>
</evidence>
<sequence length="1722" mass="186917">MPDVEKEEKSFNVEIKAKDIQNEGQEGTIKLSKFGISVPEVTGQKMDPSAAKTEIEISLPEGKVEVFPPEVKLKEGATEVKVDIPEIDSKSIDVKTKRPSFSFPKFGFSKSEVKVPEADFQLPKFGISLPEVKGTKIDSTAVKTEIDISLPEGKMEVLPPDVELKKGTTEVKADIPEIDSKGLHVKTKGPGFSFPKFGFSKSEIKVPETDVNISNVDAKLPEGSVDIDVPSTNITVSMDNSDQKDEAKFGSPTKFKLPSITLPKFAVKDPKGEVDNVQITGPEINLPNAELELPAEPLSADIKMPGFDKQEKSLSVDLKARDTEVEGQGSKFKLPKFGISLPEVKGPTIDSSASKTDIDLSLPEGKMEVSLPDVELKKGTAEVKADIAEVDSKGIDVKTKRPSFSFPKFGFSKSDAKVPEADVSLSKVDIKLPEESVDLDDSRQKDRTKFGSPTKFKLPSITLPKFGVKPPKGEVQITGPEINLPSAELEVSADPLTTDIKLPEFDNKEKSLSVDMKTRDSEVEGQASKFKLPKFGISLPEVKGPTSDSSAGKTEIDISLPKGKMEVHLPEVELKEGTTGVKADIPEIDPKGIDVKTKQPSFSFPKFGLSKSEIPVSETDVSLPKADVTLPEGSIDLAVQNANITVSVGDSGQIDETTFGSPTKLKLPVNIPELDSVDMKAKDIQIEGQESKFKLPKFGISLPEVKGPKVESTAAKTEVDISLPEGKIEVHPPEVKLKEGTAKVKADVPEIDSKGPDVKTKQPSFSFPKFGFFHSEKKVPEADVNFPKAEVKLPEGSVDLVQPSTDITVSVDDSAQKDETKFGSPTKFKLPSFTLPKFGMKAPKGEVENVQITGPERSLPSAELELSAGQLSADIKVPELDKEDKSLSVDLKAKDIQTEQQGSKFKLPKFGIGLPEVKGPKIDSTPAKAEIDISLPKEKMEVHPSEVELKEGKIELKADIPVIDSKALDVKTKGPSFSFPKFGFSKSEAKVPETDVSLPKVDVKLPEANKTKFGSPTKFKLPSITLPKFGAKVPKGEVEDVQITGPEINLPNAELELSGEPLTTVVKMPEFGKQDTSLSGEMKAKDVQIEGQGSTFKLPKFGISLPEVKGPKIDSGALPSKGSVDTSAMEIQIKAPEISIPDADLKLSADIKGSDVAKMEKPISTDRKVEGIQIEGQGRTKIDLSTAKTEGKGELYPLKADIEKDITDTTAKLNVTGTDIILRDSQTQGEVKDTIQGLPEASVKMEEGDKGSSSRFKLPTIKMSKISMSKTKSQDGDSDTTMTANVPEVVIEPKHKKDSQGHEKSSKFTIPTLGDVLRGFDVEFNVPRLDEIEGAKTEPSAPVKMEHEIEVKDEVSSEATAKYKEDGAQEKTTLTFKLPKLGINLPSDEGDRKTDPEASVENNEKQMVTQTDDKSVADDKQMKADKSGWFRFPKFSSPTKTAKATEKEASQPPQKTDESPVSDSKEKEPGQSSSRDIEEDSVSPTLSMRSSDAFADVSSALTTEHVCLSLASPTKVKVKYSESTATVELSDLHSDVITSTARTELISMEPHQPEKVNIPGSSDMSSSSVDTLREMSGEIHRIVSNVQTVPDTQHAAIFSSVDSKDTETLALQKVAVQSASLMAVDKTRVLKEQHTLVERYIVTEVFGENKEEVIVTKKTQVFEEDSDAVSGDTASSIRKLRDTVHTEKMRFFESSESDKQIVESDETDLRHIDSSAEENEGK</sequence>
<comment type="subcellular location">
    <subcellularLocation>
        <location evidence="1">Nucleus</location>
    </subcellularLocation>
</comment>
<feature type="compositionally biased region" description="Basic and acidic residues" evidence="3">
    <location>
        <begin position="1411"/>
        <end position="1428"/>
    </location>
</feature>
<evidence type="ECO:0000313" key="4">
    <source>
        <dbReference type="Ensembl" id="ENSAMXP00005044444.1"/>
    </source>
</evidence>
<feature type="region of interest" description="Disordered" evidence="3">
    <location>
        <begin position="1694"/>
        <end position="1722"/>
    </location>
</feature>
<keyword evidence="2" id="KW-0539">Nucleus</keyword>
<dbReference type="GO" id="GO:0043484">
    <property type="term" value="P:regulation of RNA splicing"/>
    <property type="evidence" value="ECO:0007669"/>
    <property type="project" value="TreeGrafter"/>
</dbReference>
<dbReference type="GO" id="GO:0005634">
    <property type="term" value="C:nucleus"/>
    <property type="evidence" value="ECO:0007669"/>
    <property type="project" value="UniProtKB-SubCell"/>
</dbReference>
<feature type="compositionally biased region" description="Basic and acidic residues" evidence="3">
    <location>
        <begin position="1443"/>
        <end position="1469"/>
    </location>
</feature>
<dbReference type="GO" id="GO:0032287">
    <property type="term" value="P:peripheral nervous system myelin maintenance"/>
    <property type="evidence" value="ECO:0007669"/>
    <property type="project" value="TreeGrafter"/>
</dbReference>
<feature type="compositionally biased region" description="Basic and acidic residues" evidence="3">
    <location>
        <begin position="1243"/>
        <end position="1252"/>
    </location>
</feature>
<organism evidence="4 5">
    <name type="scientific">Astyanax mexicanus</name>
    <name type="common">Blind cave fish</name>
    <name type="synonym">Astyanax fasciatus mexicanus</name>
    <dbReference type="NCBI Taxonomy" id="7994"/>
    <lineage>
        <taxon>Eukaryota</taxon>
        <taxon>Metazoa</taxon>
        <taxon>Chordata</taxon>
        <taxon>Craniata</taxon>
        <taxon>Vertebrata</taxon>
        <taxon>Euteleostomi</taxon>
        <taxon>Actinopterygii</taxon>
        <taxon>Neopterygii</taxon>
        <taxon>Teleostei</taxon>
        <taxon>Ostariophysi</taxon>
        <taxon>Characiformes</taxon>
        <taxon>Characoidei</taxon>
        <taxon>Acestrorhamphidae</taxon>
        <taxon>Acestrorhamphinae</taxon>
        <taxon>Astyanax</taxon>
    </lineage>
</organism>
<proteinExistence type="predicted"/>
<evidence type="ECO:0000256" key="1">
    <source>
        <dbReference type="ARBA" id="ARBA00004123"/>
    </source>
</evidence>
<evidence type="ECO:0000256" key="2">
    <source>
        <dbReference type="ARBA" id="ARBA00023242"/>
    </source>
</evidence>
<dbReference type="Ensembl" id="ENSAMXT00005048277.1">
    <property type="protein sequence ID" value="ENSAMXP00005044444.1"/>
    <property type="gene ID" value="ENSAMXG00005020610.1"/>
</dbReference>
<feature type="compositionally biased region" description="Basic and acidic residues" evidence="3">
    <location>
        <begin position="584"/>
        <end position="596"/>
    </location>
</feature>
<feature type="region of interest" description="Disordered" evidence="3">
    <location>
        <begin position="573"/>
        <end position="596"/>
    </location>
</feature>
<dbReference type="PANTHER" id="PTHR23348">
    <property type="entry name" value="PERIAXIN/AHNAK"/>
    <property type="match status" value="1"/>
</dbReference>
<name>A0A8B9L2P4_ASTMX</name>
<feature type="compositionally biased region" description="Low complexity" evidence="3">
    <location>
        <begin position="1260"/>
        <end position="1271"/>
    </location>
</feature>
<protein>
    <submittedName>
        <fullName evidence="4">Uncharacterized protein</fullName>
    </submittedName>
</protein>
<feature type="region of interest" description="Disordered" evidence="3">
    <location>
        <begin position="1378"/>
        <end position="1487"/>
    </location>
</feature>